<sequence>GSEAGSHAGSRAGSGAGSRAGSAHMQVFMLGRGLLEPILKLVHMQGLMLDHMPMVMESRIIHI</sequence>
<comment type="caution">
    <text evidence="2">The sequence shown here is derived from an EMBL/GenBank/DDBJ whole genome shotgun (WGS) entry which is preliminary data.</text>
</comment>
<evidence type="ECO:0000256" key="1">
    <source>
        <dbReference type="SAM" id="MobiDB-lite"/>
    </source>
</evidence>
<dbReference type="EMBL" id="LXQA011022667">
    <property type="protein sequence ID" value="MCI81590.1"/>
    <property type="molecule type" value="Genomic_DNA"/>
</dbReference>
<protein>
    <submittedName>
        <fullName evidence="2">Uncharacterized protein</fullName>
    </submittedName>
</protein>
<feature type="region of interest" description="Disordered" evidence="1">
    <location>
        <begin position="1"/>
        <end position="20"/>
    </location>
</feature>
<dbReference type="AlphaFoldDB" id="A0A392V571"/>
<name>A0A392V571_9FABA</name>
<dbReference type="Proteomes" id="UP000265520">
    <property type="component" value="Unassembled WGS sequence"/>
</dbReference>
<accession>A0A392V571</accession>
<reference evidence="2 3" key="1">
    <citation type="journal article" date="2018" name="Front. Plant Sci.">
        <title>Red Clover (Trifolium pratense) and Zigzag Clover (T. medium) - A Picture of Genomic Similarities and Differences.</title>
        <authorList>
            <person name="Dluhosova J."/>
            <person name="Istvanek J."/>
            <person name="Nedelnik J."/>
            <person name="Repkova J."/>
        </authorList>
    </citation>
    <scope>NUCLEOTIDE SEQUENCE [LARGE SCALE GENOMIC DNA]</scope>
    <source>
        <strain evidence="3">cv. 10/8</strain>
        <tissue evidence="2">Leaf</tissue>
    </source>
</reference>
<evidence type="ECO:0000313" key="3">
    <source>
        <dbReference type="Proteomes" id="UP000265520"/>
    </source>
</evidence>
<feature type="non-terminal residue" evidence="2">
    <location>
        <position position="1"/>
    </location>
</feature>
<feature type="compositionally biased region" description="Low complexity" evidence="1">
    <location>
        <begin position="1"/>
        <end position="11"/>
    </location>
</feature>
<keyword evidence="3" id="KW-1185">Reference proteome</keyword>
<evidence type="ECO:0000313" key="2">
    <source>
        <dbReference type="EMBL" id="MCI81590.1"/>
    </source>
</evidence>
<organism evidence="2 3">
    <name type="scientific">Trifolium medium</name>
    <dbReference type="NCBI Taxonomy" id="97028"/>
    <lineage>
        <taxon>Eukaryota</taxon>
        <taxon>Viridiplantae</taxon>
        <taxon>Streptophyta</taxon>
        <taxon>Embryophyta</taxon>
        <taxon>Tracheophyta</taxon>
        <taxon>Spermatophyta</taxon>
        <taxon>Magnoliopsida</taxon>
        <taxon>eudicotyledons</taxon>
        <taxon>Gunneridae</taxon>
        <taxon>Pentapetalae</taxon>
        <taxon>rosids</taxon>
        <taxon>fabids</taxon>
        <taxon>Fabales</taxon>
        <taxon>Fabaceae</taxon>
        <taxon>Papilionoideae</taxon>
        <taxon>50 kb inversion clade</taxon>
        <taxon>NPAAA clade</taxon>
        <taxon>Hologalegina</taxon>
        <taxon>IRL clade</taxon>
        <taxon>Trifolieae</taxon>
        <taxon>Trifolium</taxon>
    </lineage>
</organism>
<proteinExistence type="predicted"/>